<gene>
    <name evidence="2" type="ordered locus">Tmz1t_1120</name>
</gene>
<feature type="transmembrane region" description="Helical" evidence="1">
    <location>
        <begin position="260"/>
        <end position="281"/>
    </location>
</feature>
<feature type="transmembrane region" description="Helical" evidence="1">
    <location>
        <begin position="138"/>
        <end position="153"/>
    </location>
</feature>
<feature type="transmembrane region" description="Helical" evidence="1">
    <location>
        <begin position="112"/>
        <end position="132"/>
    </location>
</feature>
<dbReference type="STRING" id="85643.Tmz1t_1120"/>
<sequence length="378" mass="42498">MVYVSCFLFVFSLTFAATYRLSAPDQGLGRYQGAFDGCWLRKMSLVWPIQTLVLTIVIGLRFEVGTDWYGYVSIYESLYYLEFSDLTFRFFQGFEPGFVALNIILNRLGFDYYAIFLASALLTYGFLFYAMARDSEDQLIAIVALFGLGFVFWHTNHVRQAIAASIVFWSIRFLWERKLVSYFAAIAFATLFHYTAIVLIPLGLIARLHFSSKLLCVAVVVSFVFPFFGDGLRAAVLQVLPQLAPETYLSILERQAETEVQGTGLFRILQFLPAAALVFLFGLSKERDDKLNCLMNLTVFYLLVAALFSGVYGVFRIAIYLGLVSVLFVSCATVGRLGASRAIAYRKFAGFIYLFSFVALLVMGTHSAVPYKSLVLGL</sequence>
<evidence type="ECO:0000313" key="3">
    <source>
        <dbReference type="Proteomes" id="UP000002186"/>
    </source>
</evidence>
<feature type="transmembrane region" description="Helical" evidence="1">
    <location>
        <begin position="181"/>
        <end position="202"/>
    </location>
</feature>
<feature type="transmembrane region" description="Helical" evidence="1">
    <location>
        <begin position="317"/>
        <end position="339"/>
    </location>
</feature>
<feature type="transmembrane region" description="Helical" evidence="1">
    <location>
        <begin position="293"/>
        <end position="311"/>
    </location>
</feature>
<dbReference type="OrthoDB" id="5373240at2"/>
<dbReference type="Proteomes" id="UP000002186">
    <property type="component" value="Chromosome"/>
</dbReference>
<keyword evidence="1" id="KW-1133">Transmembrane helix</keyword>
<dbReference type="EMBL" id="CP001281">
    <property type="protein sequence ID" value="ACK53879.1"/>
    <property type="molecule type" value="Genomic_DNA"/>
</dbReference>
<evidence type="ECO:0008006" key="4">
    <source>
        <dbReference type="Google" id="ProtNLM"/>
    </source>
</evidence>
<reference evidence="3" key="1">
    <citation type="submission" date="2009-05" db="EMBL/GenBank/DDBJ databases">
        <title>Complete sequence of chromosome of Thauera sp. MZ1T.</title>
        <authorList>
            <consortium name="US DOE Joint Genome Institute"/>
            <person name="Lucas S."/>
            <person name="Copeland A."/>
            <person name="Lapidus A."/>
            <person name="Glavina del Rio T."/>
            <person name="Dalin E."/>
            <person name="Tice H."/>
            <person name="Bruce D."/>
            <person name="Goodwin L."/>
            <person name="Pitluck S."/>
            <person name="Sims D."/>
            <person name="Brettin T."/>
            <person name="Detter J.C."/>
            <person name="Han C."/>
            <person name="Larimer F."/>
            <person name="Land M."/>
            <person name="Hauser L."/>
            <person name="Kyrpides N."/>
            <person name="Mikhailova N."/>
            <person name="Sayler G.S."/>
        </authorList>
    </citation>
    <scope>NUCLEOTIDE SEQUENCE [LARGE SCALE GENOMIC DNA]</scope>
    <source>
        <strain evidence="3">MZ1T</strain>
    </source>
</reference>
<name>C4ZJE6_THASP</name>
<evidence type="ECO:0000313" key="2">
    <source>
        <dbReference type="EMBL" id="ACK53879.1"/>
    </source>
</evidence>
<dbReference type="KEGG" id="tmz:Tmz1t_1120"/>
<dbReference type="eggNOG" id="ENOG5032N1X">
    <property type="taxonomic scope" value="Bacteria"/>
</dbReference>
<dbReference type="RefSeq" id="WP_012584864.1">
    <property type="nucleotide sequence ID" value="NC_011662.2"/>
</dbReference>
<reference evidence="2 3" key="2">
    <citation type="journal article" date="2012" name="Stand. Genomic Sci.">
        <title>Complete genome sequence of Thauera aminoaromatica strain MZ1T.</title>
        <authorList>
            <person name="Jiang K."/>
            <person name="Sanseverino J."/>
            <person name="Chauhan A."/>
            <person name="Lucas S."/>
            <person name="Copeland A."/>
            <person name="Lapidus A."/>
            <person name="Del Rio T.G."/>
            <person name="Dalin E."/>
            <person name="Tice H."/>
            <person name="Bruce D."/>
            <person name="Goodwin L."/>
            <person name="Pitluck S."/>
            <person name="Sims D."/>
            <person name="Brettin T."/>
            <person name="Detter J.C."/>
            <person name="Han C."/>
            <person name="Chang Y.J."/>
            <person name="Larimer F."/>
            <person name="Land M."/>
            <person name="Hauser L."/>
            <person name="Kyrpides N.C."/>
            <person name="Mikhailova N."/>
            <person name="Moser S."/>
            <person name="Jegier P."/>
            <person name="Close D."/>
            <person name="Debruyn J.M."/>
            <person name="Wang Y."/>
            <person name="Layton A.C."/>
            <person name="Allen M.S."/>
            <person name="Sayler G.S."/>
        </authorList>
    </citation>
    <scope>NUCLEOTIDE SEQUENCE [LARGE SCALE GENOMIC DNA]</scope>
    <source>
        <strain evidence="2 3">MZ1T</strain>
    </source>
</reference>
<evidence type="ECO:0000256" key="1">
    <source>
        <dbReference type="SAM" id="Phobius"/>
    </source>
</evidence>
<feature type="transmembrane region" description="Helical" evidence="1">
    <location>
        <begin position="46"/>
        <end position="64"/>
    </location>
</feature>
<dbReference type="Pfam" id="PF14897">
    <property type="entry name" value="EpsG"/>
    <property type="match status" value="1"/>
</dbReference>
<proteinExistence type="predicted"/>
<keyword evidence="1" id="KW-0472">Membrane</keyword>
<protein>
    <recommendedName>
        <fullName evidence="4">EpsG family protein</fullName>
    </recommendedName>
</protein>
<dbReference type="HOGENOM" id="CLU_731443_0_0_4"/>
<accession>C4ZJE6</accession>
<dbReference type="InterPro" id="IPR049458">
    <property type="entry name" value="EpsG-like"/>
</dbReference>
<feature type="transmembrane region" description="Helical" evidence="1">
    <location>
        <begin position="214"/>
        <end position="240"/>
    </location>
</feature>
<feature type="transmembrane region" description="Helical" evidence="1">
    <location>
        <begin position="351"/>
        <end position="369"/>
    </location>
</feature>
<keyword evidence="3" id="KW-1185">Reference proteome</keyword>
<dbReference type="AlphaFoldDB" id="C4ZJE6"/>
<keyword evidence="1" id="KW-0812">Transmembrane</keyword>
<organism evidence="2 3">
    <name type="scientific">Thauera aminoaromatica</name>
    <dbReference type="NCBI Taxonomy" id="164330"/>
    <lineage>
        <taxon>Bacteria</taxon>
        <taxon>Pseudomonadati</taxon>
        <taxon>Pseudomonadota</taxon>
        <taxon>Betaproteobacteria</taxon>
        <taxon>Rhodocyclales</taxon>
        <taxon>Zoogloeaceae</taxon>
        <taxon>Thauera</taxon>
    </lineage>
</organism>